<dbReference type="PRINTS" id="PR00463">
    <property type="entry name" value="EP450I"/>
</dbReference>
<proteinExistence type="inferred from homology"/>
<dbReference type="CDD" id="cd11072">
    <property type="entry name" value="CYP71-like"/>
    <property type="match status" value="1"/>
</dbReference>
<feature type="binding site" description="axial binding residue" evidence="12">
    <location>
        <position position="443"/>
    </location>
    <ligand>
        <name>heme</name>
        <dbReference type="ChEBI" id="CHEBI:30413"/>
    </ligand>
    <ligandPart>
        <name>Fe</name>
        <dbReference type="ChEBI" id="CHEBI:18248"/>
    </ligandPart>
</feature>
<organism evidence="14 15">
    <name type="scientific">Arachis hypogaea</name>
    <name type="common">Peanut</name>
    <dbReference type="NCBI Taxonomy" id="3818"/>
    <lineage>
        <taxon>Eukaryota</taxon>
        <taxon>Viridiplantae</taxon>
        <taxon>Streptophyta</taxon>
        <taxon>Embryophyta</taxon>
        <taxon>Tracheophyta</taxon>
        <taxon>Spermatophyta</taxon>
        <taxon>Magnoliopsida</taxon>
        <taxon>eudicotyledons</taxon>
        <taxon>Gunneridae</taxon>
        <taxon>Pentapetalae</taxon>
        <taxon>rosids</taxon>
        <taxon>fabids</taxon>
        <taxon>Fabales</taxon>
        <taxon>Fabaceae</taxon>
        <taxon>Papilionoideae</taxon>
        <taxon>50 kb inversion clade</taxon>
        <taxon>dalbergioids sensu lato</taxon>
        <taxon>Dalbergieae</taxon>
        <taxon>Pterocarpus clade</taxon>
        <taxon>Arachis</taxon>
    </lineage>
</organism>
<keyword evidence="10 13" id="KW-0503">Monooxygenase</keyword>
<evidence type="ECO:0000256" key="5">
    <source>
        <dbReference type="ARBA" id="ARBA00022692"/>
    </source>
</evidence>
<dbReference type="Gene3D" id="1.10.630.10">
    <property type="entry name" value="Cytochrome P450"/>
    <property type="match status" value="1"/>
</dbReference>
<evidence type="ECO:0000256" key="1">
    <source>
        <dbReference type="ARBA" id="ARBA00001971"/>
    </source>
</evidence>
<protein>
    <recommendedName>
        <fullName evidence="16">Cytochrome P450</fullName>
    </recommendedName>
</protein>
<evidence type="ECO:0000256" key="9">
    <source>
        <dbReference type="ARBA" id="ARBA00023004"/>
    </source>
</evidence>
<keyword evidence="4 12" id="KW-0349">Heme</keyword>
<keyword evidence="5" id="KW-0812">Transmembrane</keyword>
<evidence type="ECO:0008006" key="16">
    <source>
        <dbReference type="Google" id="ProtNLM"/>
    </source>
</evidence>
<keyword evidence="11" id="KW-0472">Membrane</keyword>
<dbReference type="AlphaFoldDB" id="A0A445ALQ8"/>
<evidence type="ECO:0000256" key="8">
    <source>
        <dbReference type="ARBA" id="ARBA00023002"/>
    </source>
</evidence>
<dbReference type="FunFam" id="1.10.630.10:FF:000011">
    <property type="entry name" value="Cytochrome P450 83B1"/>
    <property type="match status" value="1"/>
</dbReference>
<reference evidence="14 15" key="1">
    <citation type="submission" date="2019-01" db="EMBL/GenBank/DDBJ databases">
        <title>Sequencing of cultivated peanut Arachis hypogaea provides insights into genome evolution and oil improvement.</title>
        <authorList>
            <person name="Chen X."/>
        </authorList>
    </citation>
    <scope>NUCLEOTIDE SEQUENCE [LARGE SCALE GENOMIC DNA]</scope>
    <source>
        <strain evidence="15">cv. Fuhuasheng</strain>
        <tissue evidence="14">Leaves</tissue>
    </source>
</reference>
<dbReference type="EMBL" id="SDMP01000012">
    <property type="protein sequence ID" value="RYR27290.1"/>
    <property type="molecule type" value="Genomic_DNA"/>
</dbReference>
<keyword evidence="9 12" id="KW-0408">Iron</keyword>
<keyword evidence="8 13" id="KW-0560">Oxidoreductase</keyword>
<dbReference type="Proteomes" id="UP000289738">
    <property type="component" value="Chromosome B02"/>
</dbReference>
<dbReference type="InterPro" id="IPR001128">
    <property type="entry name" value="Cyt_P450"/>
</dbReference>
<dbReference type="GO" id="GO:0016020">
    <property type="term" value="C:membrane"/>
    <property type="evidence" value="ECO:0007669"/>
    <property type="project" value="UniProtKB-SubCell"/>
</dbReference>
<evidence type="ECO:0000256" key="4">
    <source>
        <dbReference type="ARBA" id="ARBA00022617"/>
    </source>
</evidence>
<dbReference type="PRINTS" id="PR00385">
    <property type="entry name" value="P450"/>
</dbReference>
<keyword evidence="7" id="KW-1133">Transmembrane helix</keyword>
<comment type="subcellular location">
    <subcellularLocation>
        <location evidence="2">Membrane</location>
        <topology evidence="2">Single-pass membrane protein</topology>
    </subcellularLocation>
</comment>
<evidence type="ECO:0000256" key="6">
    <source>
        <dbReference type="ARBA" id="ARBA00022723"/>
    </source>
</evidence>
<evidence type="ECO:0000256" key="7">
    <source>
        <dbReference type="ARBA" id="ARBA00022989"/>
    </source>
</evidence>
<dbReference type="PANTHER" id="PTHR47955">
    <property type="entry name" value="CYTOCHROME P450 FAMILY 71 PROTEIN"/>
    <property type="match status" value="1"/>
</dbReference>
<comment type="similarity">
    <text evidence="3 13">Belongs to the cytochrome P450 family.</text>
</comment>
<dbReference type="InterPro" id="IPR002401">
    <property type="entry name" value="Cyt_P450_E_grp-I"/>
</dbReference>
<gene>
    <name evidence="14" type="ORF">Ahy_B02g061628</name>
</gene>
<evidence type="ECO:0000313" key="15">
    <source>
        <dbReference type="Proteomes" id="UP000289738"/>
    </source>
</evidence>
<dbReference type="PROSITE" id="PS00086">
    <property type="entry name" value="CYTOCHROME_P450"/>
    <property type="match status" value="1"/>
</dbReference>
<evidence type="ECO:0000256" key="12">
    <source>
        <dbReference type="PIRSR" id="PIRSR602401-1"/>
    </source>
</evidence>
<evidence type="ECO:0000256" key="11">
    <source>
        <dbReference type="ARBA" id="ARBA00023136"/>
    </source>
</evidence>
<evidence type="ECO:0000256" key="13">
    <source>
        <dbReference type="RuleBase" id="RU000461"/>
    </source>
</evidence>
<keyword evidence="6 12" id="KW-0479">Metal-binding</keyword>
<evidence type="ECO:0000313" key="14">
    <source>
        <dbReference type="EMBL" id="RYR27290.1"/>
    </source>
</evidence>
<dbReference type="InterPro" id="IPR036396">
    <property type="entry name" value="Cyt_P450_sf"/>
</dbReference>
<dbReference type="GO" id="GO:0005506">
    <property type="term" value="F:iron ion binding"/>
    <property type="evidence" value="ECO:0007669"/>
    <property type="project" value="InterPro"/>
</dbReference>
<dbReference type="InterPro" id="IPR017972">
    <property type="entry name" value="Cyt_P450_CS"/>
</dbReference>
<comment type="cofactor">
    <cofactor evidence="1 12">
        <name>heme</name>
        <dbReference type="ChEBI" id="CHEBI:30413"/>
    </cofactor>
</comment>
<sequence length="501" mass="57819">MMPPLILLVLYLTLPLFIFFLVRNLMNPHKSKTLPPGPKGLPIIGNLYKLDNSVLHLQLWNLSKKFGPIFTLWLGFRPAIIISSPQLAEEAMKIQDPKVCGRPKFVAQQRISYDGIEMAFSPYDNCWKEIKKICVSNVLSPRRIAGYYSIRKEEVKKMMKKIHEHATSSEVVNLKDPLLNLMMNLVCKIVLGRTYEDEGPERERFLSLFDECNAWLGTYFLSDYFPFLSWIDRMMGLHSRLDKNFKELDEFYQEIIDEHSDPNRKVLEGEEDITDILLQMQKDHSTSMDLTNDHVKAIIMDILVGATDTTAATTVWIMTNLIKNARVLKKVQEEIRSLGGKKDFLEEDEIQKFTYFKAVIKESLRLHLPAPIIPRATHESCNIGGYQIPPNTLVYVNTWAIHRDPQSWKDPEEFYPERFLDNDINLRGQDFKLFPFGSGRRMCPGLPLATAALDLILANLLNSFDWELPEGIKGEDIDYERLPGIAHHKKNPLYLIAKTHI</sequence>
<dbReference type="STRING" id="3818.A0A445ALQ8"/>
<dbReference type="GO" id="GO:0004497">
    <property type="term" value="F:monooxygenase activity"/>
    <property type="evidence" value="ECO:0007669"/>
    <property type="project" value="UniProtKB-KW"/>
</dbReference>
<evidence type="ECO:0000256" key="3">
    <source>
        <dbReference type="ARBA" id="ARBA00010617"/>
    </source>
</evidence>
<keyword evidence="15" id="KW-1185">Reference proteome</keyword>
<dbReference type="Pfam" id="PF00067">
    <property type="entry name" value="p450"/>
    <property type="match status" value="1"/>
</dbReference>
<dbReference type="OrthoDB" id="2789670at2759"/>
<dbReference type="GO" id="GO:0020037">
    <property type="term" value="F:heme binding"/>
    <property type="evidence" value="ECO:0007669"/>
    <property type="project" value="InterPro"/>
</dbReference>
<evidence type="ECO:0000256" key="2">
    <source>
        <dbReference type="ARBA" id="ARBA00004167"/>
    </source>
</evidence>
<name>A0A445ALQ8_ARAHY</name>
<dbReference type="GO" id="GO:0016705">
    <property type="term" value="F:oxidoreductase activity, acting on paired donors, with incorporation or reduction of molecular oxygen"/>
    <property type="evidence" value="ECO:0007669"/>
    <property type="project" value="InterPro"/>
</dbReference>
<accession>A0A445ALQ8</accession>
<dbReference type="PANTHER" id="PTHR47955:SF22">
    <property type="entry name" value="CYTOCHROME P450 83B1-LIKE"/>
    <property type="match status" value="1"/>
</dbReference>
<dbReference type="SUPFAM" id="SSF48264">
    <property type="entry name" value="Cytochrome P450"/>
    <property type="match status" value="1"/>
</dbReference>
<evidence type="ECO:0000256" key="10">
    <source>
        <dbReference type="ARBA" id="ARBA00023033"/>
    </source>
</evidence>
<comment type="caution">
    <text evidence="14">The sequence shown here is derived from an EMBL/GenBank/DDBJ whole genome shotgun (WGS) entry which is preliminary data.</text>
</comment>